<dbReference type="GO" id="GO:0020037">
    <property type="term" value="F:heme binding"/>
    <property type="evidence" value="ECO:0007669"/>
    <property type="project" value="InterPro"/>
</dbReference>
<evidence type="ECO:0000256" key="5">
    <source>
        <dbReference type="ARBA" id="ARBA00022723"/>
    </source>
</evidence>
<dbReference type="RefSeq" id="WP_093966996.1">
    <property type="nucleotide sequence ID" value="NZ_FXYE01000002.1"/>
</dbReference>
<proteinExistence type="predicted"/>
<dbReference type="PRINTS" id="PR00605">
    <property type="entry name" value="CYTCHROMECIC"/>
</dbReference>
<organism evidence="10 11">
    <name type="scientific">Actibacterium lipolyticum</name>
    <dbReference type="NCBI Taxonomy" id="1524263"/>
    <lineage>
        <taxon>Bacteria</taxon>
        <taxon>Pseudomonadati</taxon>
        <taxon>Pseudomonadota</taxon>
        <taxon>Alphaproteobacteria</taxon>
        <taxon>Rhodobacterales</taxon>
        <taxon>Roseobacteraceae</taxon>
        <taxon>Actibacterium</taxon>
    </lineage>
</organism>
<evidence type="ECO:0000256" key="2">
    <source>
        <dbReference type="ARBA" id="ARBA00022448"/>
    </source>
</evidence>
<dbReference type="PANTHER" id="PTHR35008">
    <property type="entry name" value="BLL4482 PROTEIN-RELATED"/>
    <property type="match status" value="1"/>
</dbReference>
<evidence type="ECO:0000313" key="10">
    <source>
        <dbReference type="EMBL" id="SMX41440.1"/>
    </source>
</evidence>
<feature type="domain" description="Cytochrome c" evidence="9">
    <location>
        <begin position="29"/>
        <end position="131"/>
    </location>
</feature>
<evidence type="ECO:0000256" key="1">
    <source>
        <dbReference type="ARBA" id="ARBA00001926"/>
    </source>
</evidence>
<keyword evidence="3 8" id="KW-0349">Heme</keyword>
<dbReference type="Pfam" id="PF00034">
    <property type="entry name" value="Cytochrom_C"/>
    <property type="match status" value="1"/>
</dbReference>
<keyword evidence="6" id="KW-0249">Electron transport</keyword>
<evidence type="ECO:0000256" key="3">
    <source>
        <dbReference type="ARBA" id="ARBA00022617"/>
    </source>
</evidence>
<dbReference type="InterPro" id="IPR009056">
    <property type="entry name" value="Cyt_c-like_dom"/>
</dbReference>
<dbReference type="Proteomes" id="UP000202922">
    <property type="component" value="Unassembled WGS sequence"/>
</dbReference>
<evidence type="ECO:0000256" key="6">
    <source>
        <dbReference type="ARBA" id="ARBA00022982"/>
    </source>
</evidence>
<dbReference type="InterPro" id="IPR008168">
    <property type="entry name" value="Cyt_C_IC"/>
</dbReference>
<evidence type="ECO:0000256" key="7">
    <source>
        <dbReference type="ARBA" id="ARBA00023004"/>
    </source>
</evidence>
<evidence type="ECO:0000256" key="8">
    <source>
        <dbReference type="PROSITE-ProRule" id="PRU00433"/>
    </source>
</evidence>
<name>A0A238KF64_9RHOB</name>
<comment type="cofactor">
    <cofactor evidence="1">
        <name>heme c</name>
        <dbReference type="ChEBI" id="CHEBI:61717"/>
    </cofactor>
</comment>
<dbReference type="OrthoDB" id="9811281at2"/>
<evidence type="ECO:0000313" key="11">
    <source>
        <dbReference type="Proteomes" id="UP000202922"/>
    </source>
</evidence>
<dbReference type="AlphaFoldDB" id="A0A238KF64"/>
<reference evidence="11" key="1">
    <citation type="submission" date="2017-05" db="EMBL/GenBank/DDBJ databases">
        <authorList>
            <person name="Rodrigo-Torres L."/>
            <person name="Arahal R. D."/>
            <person name="Lucena T."/>
        </authorList>
    </citation>
    <scope>NUCLEOTIDE SEQUENCE [LARGE SCALE GENOMIC DNA]</scope>
    <source>
        <strain evidence="11">CECT 8621</strain>
    </source>
</reference>
<evidence type="ECO:0000259" key="9">
    <source>
        <dbReference type="PROSITE" id="PS51007"/>
    </source>
</evidence>
<keyword evidence="4" id="KW-0679">Respiratory chain</keyword>
<keyword evidence="2" id="KW-0813">Transport</keyword>
<keyword evidence="5 8" id="KW-0479">Metal-binding</keyword>
<keyword evidence="7 8" id="KW-0408">Iron</keyword>
<gene>
    <name evidence="10" type="primary">petJ</name>
    <name evidence="10" type="ORF">COL8621_01756</name>
</gene>
<protein>
    <submittedName>
        <fullName evidence="10">Cytochrome c6</fullName>
    </submittedName>
</protein>
<dbReference type="PANTHER" id="PTHR35008:SF4">
    <property type="entry name" value="BLL4482 PROTEIN"/>
    <property type="match status" value="1"/>
</dbReference>
<dbReference type="Gene3D" id="1.10.760.10">
    <property type="entry name" value="Cytochrome c-like domain"/>
    <property type="match status" value="1"/>
</dbReference>
<accession>A0A238KF64</accession>
<dbReference type="InterPro" id="IPR036909">
    <property type="entry name" value="Cyt_c-like_dom_sf"/>
</dbReference>
<dbReference type="GO" id="GO:0009055">
    <property type="term" value="F:electron transfer activity"/>
    <property type="evidence" value="ECO:0007669"/>
    <property type="project" value="InterPro"/>
</dbReference>
<dbReference type="InterPro" id="IPR051459">
    <property type="entry name" value="Cytochrome_c-type_DH"/>
</dbReference>
<evidence type="ECO:0000256" key="4">
    <source>
        <dbReference type="ARBA" id="ARBA00022660"/>
    </source>
</evidence>
<keyword evidence="11" id="KW-1185">Reference proteome</keyword>
<sequence length="147" mass="16080">MGALLPIIATGLFAASVSPLWADHLFEGRDLDNGAQIYGESCASCHGAKLEGQPDWRTPRDDGTLPAPPHDASGHTWHHDTALLFNYTKFGGAKTLEARGVTGFQSGMPAFDDALTDDDIYDVLAYIRAQWPTRIQRMQAERSHALE</sequence>
<dbReference type="PROSITE" id="PS51007">
    <property type="entry name" value="CYTC"/>
    <property type="match status" value="1"/>
</dbReference>
<dbReference type="SUPFAM" id="SSF46626">
    <property type="entry name" value="Cytochrome c"/>
    <property type="match status" value="1"/>
</dbReference>
<dbReference type="EMBL" id="FXYE01000002">
    <property type="protein sequence ID" value="SMX41440.1"/>
    <property type="molecule type" value="Genomic_DNA"/>
</dbReference>
<dbReference type="GO" id="GO:0005506">
    <property type="term" value="F:iron ion binding"/>
    <property type="evidence" value="ECO:0007669"/>
    <property type="project" value="InterPro"/>
</dbReference>